<sequence length="818" mass="91452">MFMWCPKFIEDQHLFQFLSGLNDSYLTAKSSILMMSPYPSISKAYSLLQQDESQKESHLVSSGFSTDSASFSIPSTQLHPNKQYTQRVTFESKKPLLSTTVSCKYCKKSGHAIEKCYRFHGFPPDFKFTKNKRSASCVQMEESSYSPVVFKTYEAPFHGFSKEQYNHLMTLLQQIHISPNYAPASAAADSGGYAHFTGVSYLPVEKMHSLAHSLSASFNSVRKLWILDSGATNHMTPYENFLHNIQHLTSPFLITLPNGYKGPSLKRPLEIGKEAHGLYFLLLDMPLLSVHDFSVDSSNACNISADPLPHSPSCIPISITNKIDLVWLQRSDNAYELGSSIEAKTFFADNGILHQTTIPHTPQQNGVVERKHKHLLETSRALLFQSNLPTKYWGDYIPNSSSPIISSSPIPVPSSPLLRKSTRVHQPPAHLADYVCNSALPSTPLSTQPKVFSTDVPLHEPQFYQQAVSHPVWGWIVHQLDVNNAFLHGDLHEEVYMKVPPVLSSRGYISSKNDYSLFTKYVGSSLTILAVHVDDILLVGNDITELDSLKTFLDARFKIKDLGEVHYFLGLEVSSHLEDFLMCQHKFTFELLAEFNCTHFTPVVTPLDPSIKLTSDVDAPMSDPSIFRRLVLHMLAGIHVPRYLMNAPGQGILLSKNADLSLVAFSNSDWASYAQSRRSVTGYFITLRGSPISWKSKKQPTISLSSAEAEYRALRTVVAEVSWLIRVLVDLGLTLSSPVPIFYDSHTALHIAKNPVFHERTKHIKVDCHFVRDCLASGLISLHHFSYSTNLADILTKPFPGPAHHNLLCKLGVLPPPA</sequence>
<reference evidence="2" key="2">
    <citation type="submission" date="2025-08" db="UniProtKB">
        <authorList>
            <consortium name="RefSeq"/>
        </authorList>
    </citation>
    <scope>IDENTIFICATION</scope>
    <source>
        <tissue evidence="2">Leaf</tissue>
    </source>
</reference>
<dbReference type="Proteomes" id="UP000790787">
    <property type="component" value="Chromosome 2"/>
</dbReference>
<dbReference type="RefSeq" id="XP_075081186.1">
    <property type="nucleotide sequence ID" value="XM_075225085.1"/>
</dbReference>
<accession>A0AC58S864</accession>
<name>A0AC58S864_TOBAC</name>
<reference evidence="1" key="1">
    <citation type="journal article" date="2014" name="Nat. Commun.">
        <title>The tobacco genome sequence and its comparison with those of tomato and potato.</title>
        <authorList>
            <person name="Sierro N."/>
            <person name="Battey J.N."/>
            <person name="Ouadi S."/>
            <person name="Bakaher N."/>
            <person name="Bovet L."/>
            <person name="Willig A."/>
            <person name="Goepfert S."/>
            <person name="Peitsch M.C."/>
            <person name="Ivanov N.V."/>
        </authorList>
    </citation>
    <scope>NUCLEOTIDE SEQUENCE [LARGE SCALE GENOMIC DNA]</scope>
</reference>
<protein>
    <submittedName>
        <fullName evidence="2">Uncharacterized protein LOC142166285</fullName>
    </submittedName>
</protein>
<gene>
    <name evidence="2" type="primary">LOC142166285</name>
</gene>
<organism evidence="1 2">
    <name type="scientific">Nicotiana tabacum</name>
    <name type="common">Common tobacco</name>
    <dbReference type="NCBI Taxonomy" id="4097"/>
    <lineage>
        <taxon>Eukaryota</taxon>
        <taxon>Viridiplantae</taxon>
        <taxon>Streptophyta</taxon>
        <taxon>Embryophyta</taxon>
        <taxon>Tracheophyta</taxon>
        <taxon>Spermatophyta</taxon>
        <taxon>Magnoliopsida</taxon>
        <taxon>eudicotyledons</taxon>
        <taxon>Gunneridae</taxon>
        <taxon>Pentapetalae</taxon>
        <taxon>asterids</taxon>
        <taxon>lamiids</taxon>
        <taxon>Solanales</taxon>
        <taxon>Solanaceae</taxon>
        <taxon>Nicotianoideae</taxon>
        <taxon>Nicotianeae</taxon>
        <taxon>Nicotiana</taxon>
    </lineage>
</organism>
<evidence type="ECO:0000313" key="2">
    <source>
        <dbReference type="RefSeq" id="XP_075081186.1"/>
    </source>
</evidence>
<evidence type="ECO:0000313" key="1">
    <source>
        <dbReference type="Proteomes" id="UP000790787"/>
    </source>
</evidence>
<keyword evidence="1" id="KW-1185">Reference proteome</keyword>
<proteinExistence type="predicted"/>